<evidence type="ECO:0000313" key="4">
    <source>
        <dbReference type="Proteomes" id="UP000245639"/>
    </source>
</evidence>
<feature type="transmembrane region" description="Helical" evidence="2">
    <location>
        <begin position="50"/>
        <end position="75"/>
    </location>
</feature>
<protein>
    <submittedName>
        <fullName evidence="3">Uncharacterized protein</fullName>
    </submittedName>
</protein>
<reference evidence="3 4" key="1">
    <citation type="submission" date="2018-04" db="EMBL/GenBank/DDBJ databases">
        <title>Genomic Encyclopedia of Type Strains, Phase IV (KMG-IV): sequencing the most valuable type-strain genomes for metagenomic binning, comparative biology and taxonomic classification.</title>
        <authorList>
            <person name="Goeker M."/>
        </authorList>
    </citation>
    <scope>NUCLEOTIDE SEQUENCE [LARGE SCALE GENOMIC DNA]</scope>
    <source>
        <strain evidence="3 4">DSM 45771</strain>
    </source>
</reference>
<keyword evidence="2" id="KW-1133">Transmembrane helix</keyword>
<comment type="caution">
    <text evidence="3">The sequence shown here is derived from an EMBL/GenBank/DDBJ whole genome shotgun (WGS) entry which is preliminary data.</text>
</comment>
<dbReference type="EMBL" id="QEKW01000001">
    <property type="protein sequence ID" value="PVZ14611.1"/>
    <property type="molecule type" value="Genomic_DNA"/>
</dbReference>
<dbReference type="AlphaFoldDB" id="A0A2U1FQZ3"/>
<organism evidence="3 4">
    <name type="scientific">Actinomycetospora cinnamomea</name>
    <dbReference type="NCBI Taxonomy" id="663609"/>
    <lineage>
        <taxon>Bacteria</taxon>
        <taxon>Bacillati</taxon>
        <taxon>Actinomycetota</taxon>
        <taxon>Actinomycetes</taxon>
        <taxon>Pseudonocardiales</taxon>
        <taxon>Pseudonocardiaceae</taxon>
        <taxon>Actinomycetospora</taxon>
    </lineage>
</organism>
<accession>A0A2U1FQZ3</accession>
<gene>
    <name evidence="3" type="ORF">C8D89_101478</name>
</gene>
<name>A0A2U1FQZ3_9PSEU</name>
<sequence length="97" mass="9434">MLVVGVHFLAFARWWPMSGRPFALLAAVLVPLALAGGAVGIVGGAGSAPLAAFVAGVGAGAVMLGGTTAGAVRALRHPTGGQSERTAPVAPEVTSFA</sequence>
<dbReference type="Proteomes" id="UP000245639">
    <property type="component" value="Unassembled WGS sequence"/>
</dbReference>
<evidence type="ECO:0000313" key="3">
    <source>
        <dbReference type="EMBL" id="PVZ14611.1"/>
    </source>
</evidence>
<proteinExistence type="predicted"/>
<feature type="region of interest" description="Disordered" evidence="1">
    <location>
        <begin position="78"/>
        <end position="97"/>
    </location>
</feature>
<evidence type="ECO:0000256" key="2">
    <source>
        <dbReference type="SAM" id="Phobius"/>
    </source>
</evidence>
<keyword evidence="2" id="KW-0472">Membrane</keyword>
<keyword evidence="2" id="KW-0812">Transmembrane</keyword>
<evidence type="ECO:0000256" key="1">
    <source>
        <dbReference type="SAM" id="MobiDB-lite"/>
    </source>
</evidence>
<dbReference type="RefSeq" id="WP_165825507.1">
    <property type="nucleotide sequence ID" value="NZ_QEKW01000001.1"/>
</dbReference>
<keyword evidence="4" id="KW-1185">Reference proteome</keyword>